<evidence type="ECO:0000256" key="5">
    <source>
        <dbReference type="ARBA" id="ARBA00022833"/>
    </source>
</evidence>
<evidence type="ECO:0000256" key="8">
    <source>
        <dbReference type="ARBA" id="ARBA00023316"/>
    </source>
</evidence>
<keyword evidence="5" id="KW-0862">Zinc</keyword>
<dbReference type="CDD" id="cd14843">
    <property type="entry name" value="D-Ala-D-Ala_dipeptidase_like"/>
    <property type="match status" value="1"/>
</dbReference>
<keyword evidence="4 9" id="KW-0378">Hydrolase</keyword>
<comment type="catalytic activity">
    <reaction evidence="1 9">
        <text>D-alanyl-D-alanine + H2O = 2 D-alanine</text>
        <dbReference type="Rhea" id="RHEA:20661"/>
        <dbReference type="ChEBI" id="CHEBI:15377"/>
        <dbReference type="ChEBI" id="CHEBI:57416"/>
        <dbReference type="ChEBI" id="CHEBI:57822"/>
        <dbReference type="EC" id="3.4.13.22"/>
    </reaction>
</comment>
<dbReference type="Gene3D" id="3.30.1380.10">
    <property type="match status" value="1"/>
</dbReference>
<evidence type="ECO:0000256" key="6">
    <source>
        <dbReference type="ARBA" id="ARBA00022997"/>
    </source>
</evidence>
<evidence type="ECO:0000256" key="2">
    <source>
        <dbReference type="ARBA" id="ARBA00022670"/>
    </source>
</evidence>
<protein>
    <recommendedName>
        <fullName evidence="9">D-alanyl-D-alanine dipeptidase</fullName>
        <shortName evidence="9">D-Ala-D-Ala dipeptidase</shortName>
        <ecNumber evidence="9">3.4.13.22</ecNumber>
    </recommendedName>
</protein>
<dbReference type="PIRSF" id="PIRSF026671">
    <property type="entry name" value="AA_dipeptidase"/>
    <property type="match status" value="1"/>
</dbReference>
<dbReference type="GO" id="GO:0046872">
    <property type="term" value="F:metal ion binding"/>
    <property type="evidence" value="ECO:0007669"/>
    <property type="project" value="UniProtKB-KW"/>
</dbReference>
<dbReference type="GO" id="GO:0006508">
    <property type="term" value="P:proteolysis"/>
    <property type="evidence" value="ECO:0007669"/>
    <property type="project" value="UniProtKB-KW"/>
</dbReference>
<gene>
    <name evidence="10" type="ORF">H8R02_15480</name>
</gene>
<dbReference type="PANTHER" id="PTHR43126">
    <property type="entry name" value="D-ALANYL-D-ALANINE DIPEPTIDASE"/>
    <property type="match status" value="1"/>
</dbReference>
<evidence type="ECO:0000256" key="3">
    <source>
        <dbReference type="ARBA" id="ARBA00022723"/>
    </source>
</evidence>
<evidence type="ECO:0000256" key="1">
    <source>
        <dbReference type="ARBA" id="ARBA00001362"/>
    </source>
</evidence>
<accession>A0A923MAP7</accession>
<evidence type="ECO:0000313" key="11">
    <source>
        <dbReference type="Proteomes" id="UP000596827"/>
    </source>
</evidence>
<keyword evidence="7 9" id="KW-0482">Metalloprotease</keyword>
<dbReference type="PANTHER" id="PTHR43126:SF2">
    <property type="entry name" value="D-ALANYL-D-ALANINE DIPEPTIDASE"/>
    <property type="match status" value="1"/>
</dbReference>
<evidence type="ECO:0000256" key="7">
    <source>
        <dbReference type="ARBA" id="ARBA00023049"/>
    </source>
</evidence>
<dbReference type="EMBL" id="JACORU010000005">
    <property type="protein sequence ID" value="MBC5765869.1"/>
    <property type="molecule type" value="Genomic_DNA"/>
</dbReference>
<dbReference type="GO" id="GO:0008237">
    <property type="term" value="F:metallopeptidase activity"/>
    <property type="evidence" value="ECO:0007669"/>
    <property type="project" value="UniProtKB-KW"/>
</dbReference>
<dbReference type="GO" id="GO:0071555">
    <property type="term" value="P:cell wall organization"/>
    <property type="evidence" value="ECO:0007669"/>
    <property type="project" value="UniProtKB-KW"/>
</dbReference>
<comment type="function">
    <text evidence="9">Catalyzes hydrolysis of the D-alanyl-D-alanine dipeptide.</text>
</comment>
<comment type="caution">
    <text evidence="10">The sequence shown here is derived from an EMBL/GenBank/DDBJ whole genome shotgun (WGS) entry which is preliminary data.</text>
</comment>
<organism evidence="10 11">
    <name type="scientific">Ramlibacter albus</name>
    <dbReference type="NCBI Taxonomy" id="2079448"/>
    <lineage>
        <taxon>Bacteria</taxon>
        <taxon>Pseudomonadati</taxon>
        <taxon>Pseudomonadota</taxon>
        <taxon>Betaproteobacteria</taxon>
        <taxon>Burkholderiales</taxon>
        <taxon>Comamonadaceae</taxon>
        <taxon>Ramlibacter</taxon>
    </lineage>
</organism>
<name>A0A923MAP7_9BURK</name>
<keyword evidence="11" id="KW-1185">Reference proteome</keyword>
<dbReference type="Proteomes" id="UP000596827">
    <property type="component" value="Unassembled WGS sequence"/>
</dbReference>
<dbReference type="InterPro" id="IPR000755">
    <property type="entry name" value="A_A_dipeptidase"/>
</dbReference>
<dbReference type="RefSeq" id="WP_187082336.1">
    <property type="nucleotide sequence ID" value="NZ_JACORU010000005.1"/>
</dbReference>
<reference evidence="10" key="1">
    <citation type="submission" date="2020-08" db="EMBL/GenBank/DDBJ databases">
        <title>Ramlibacter sp. GTP1 16S ribosomal RNA gene genome sequencing and assembly.</title>
        <authorList>
            <person name="Kang M."/>
        </authorList>
    </citation>
    <scope>NUCLEOTIDE SEQUENCE</scope>
    <source>
        <strain evidence="10">GTP1</strain>
    </source>
</reference>
<keyword evidence="2 9" id="KW-0645">Protease</keyword>
<sequence>MTHQDIPVAECGEPLVDIAREGGILYGPPPERPETEPDYRWVRRSVYDKLLRVQASLPAGLRLRLYEGLRSLPIQAWLFDEEKRRVAETHPHLTPEQVHERATILVAPPMQNDGKPNIPPHSTGGAVDVEIVDANGRVIDFGMEVKDWVDVASEYCETRHAHLTPEARANRLLLCEAMEREGFANYVREWWHYSYGDRYWAFRRGEPRAIYGPVERPLR</sequence>
<dbReference type="AlphaFoldDB" id="A0A923MAP7"/>
<dbReference type="GO" id="GO:0160237">
    <property type="term" value="F:D-Ala-D-Ala dipeptidase activity"/>
    <property type="evidence" value="ECO:0007669"/>
    <property type="project" value="UniProtKB-EC"/>
</dbReference>
<keyword evidence="3" id="KW-0479">Metal-binding</keyword>
<dbReference type="Pfam" id="PF01427">
    <property type="entry name" value="Peptidase_M15"/>
    <property type="match status" value="1"/>
</dbReference>
<keyword evidence="6 9" id="KW-0224">Dipeptidase</keyword>
<dbReference type="InterPro" id="IPR009045">
    <property type="entry name" value="Zn_M74/Hedgehog-like"/>
</dbReference>
<proteinExistence type="inferred from homology"/>
<evidence type="ECO:0000313" key="10">
    <source>
        <dbReference type="EMBL" id="MBC5765869.1"/>
    </source>
</evidence>
<keyword evidence="8 9" id="KW-0961">Cell wall biogenesis/degradation</keyword>
<dbReference type="SUPFAM" id="SSF55166">
    <property type="entry name" value="Hedgehog/DD-peptidase"/>
    <property type="match status" value="1"/>
</dbReference>
<dbReference type="EC" id="3.4.13.22" evidence="9"/>
<evidence type="ECO:0000256" key="4">
    <source>
        <dbReference type="ARBA" id="ARBA00022801"/>
    </source>
</evidence>
<evidence type="ECO:0000256" key="9">
    <source>
        <dbReference type="PIRNR" id="PIRNR026671"/>
    </source>
</evidence>
<comment type="similarity">
    <text evidence="9">Belongs to the peptidase M15D family.</text>
</comment>